<dbReference type="EMBL" id="KI925460">
    <property type="protein sequence ID" value="ETW80027.1"/>
    <property type="molecule type" value="Genomic_DNA"/>
</dbReference>
<keyword evidence="2" id="KW-1185">Reference proteome</keyword>
<dbReference type="KEGG" id="hir:HETIRDRAFT_103440"/>
<gene>
    <name evidence="1" type="ORF">HETIRDRAFT_103440</name>
</gene>
<dbReference type="Proteomes" id="UP000030671">
    <property type="component" value="Unassembled WGS sequence"/>
</dbReference>
<dbReference type="GeneID" id="20665907"/>
<sequence>MHSEVKPDQQALRFTVNKTQFYLSQYADAAAKSSMCYTLGAVLVKGGKVISSGVTGMSLSFRTQGARVVSDPQRETGDTLKGSFASALAGEGQRVLWSGFFGSEDTPDMEAKAATRGWGIEMIHVRLLAIKVLSEQERLTEAGTPVVVIHV</sequence>
<evidence type="ECO:0008006" key="3">
    <source>
        <dbReference type="Google" id="ProtNLM"/>
    </source>
</evidence>
<accession>W4K2I8</accession>
<evidence type="ECO:0000313" key="2">
    <source>
        <dbReference type="Proteomes" id="UP000030671"/>
    </source>
</evidence>
<proteinExistence type="predicted"/>
<dbReference type="AlphaFoldDB" id="W4K2I8"/>
<organism evidence="1 2">
    <name type="scientific">Heterobasidion irregulare (strain TC 32-1)</name>
    <dbReference type="NCBI Taxonomy" id="747525"/>
    <lineage>
        <taxon>Eukaryota</taxon>
        <taxon>Fungi</taxon>
        <taxon>Dikarya</taxon>
        <taxon>Basidiomycota</taxon>
        <taxon>Agaricomycotina</taxon>
        <taxon>Agaricomycetes</taxon>
        <taxon>Russulales</taxon>
        <taxon>Bondarzewiaceae</taxon>
        <taxon>Heterobasidion</taxon>
        <taxon>Heterobasidion annosum species complex</taxon>
    </lineage>
</organism>
<dbReference type="OrthoDB" id="9972196at2759"/>
<reference evidence="1 2" key="1">
    <citation type="journal article" date="2012" name="New Phytol.">
        <title>Insight into trade-off between wood decay and parasitism from the genome of a fungal forest pathogen.</title>
        <authorList>
            <person name="Olson A."/>
            <person name="Aerts A."/>
            <person name="Asiegbu F."/>
            <person name="Belbahri L."/>
            <person name="Bouzid O."/>
            <person name="Broberg A."/>
            <person name="Canback B."/>
            <person name="Coutinho P.M."/>
            <person name="Cullen D."/>
            <person name="Dalman K."/>
            <person name="Deflorio G."/>
            <person name="van Diepen L.T."/>
            <person name="Dunand C."/>
            <person name="Duplessis S."/>
            <person name="Durling M."/>
            <person name="Gonthier P."/>
            <person name="Grimwood J."/>
            <person name="Fossdal C.G."/>
            <person name="Hansson D."/>
            <person name="Henrissat B."/>
            <person name="Hietala A."/>
            <person name="Himmelstrand K."/>
            <person name="Hoffmeister D."/>
            <person name="Hogberg N."/>
            <person name="James T.Y."/>
            <person name="Karlsson M."/>
            <person name="Kohler A."/>
            <person name="Kues U."/>
            <person name="Lee Y.H."/>
            <person name="Lin Y.C."/>
            <person name="Lind M."/>
            <person name="Lindquist E."/>
            <person name="Lombard V."/>
            <person name="Lucas S."/>
            <person name="Lunden K."/>
            <person name="Morin E."/>
            <person name="Murat C."/>
            <person name="Park J."/>
            <person name="Raffaello T."/>
            <person name="Rouze P."/>
            <person name="Salamov A."/>
            <person name="Schmutz J."/>
            <person name="Solheim H."/>
            <person name="Stahlberg J."/>
            <person name="Velez H."/>
            <person name="de Vries R.P."/>
            <person name="Wiebenga A."/>
            <person name="Woodward S."/>
            <person name="Yakovlev I."/>
            <person name="Garbelotto M."/>
            <person name="Martin F."/>
            <person name="Grigoriev I.V."/>
            <person name="Stenlid J."/>
        </authorList>
    </citation>
    <scope>NUCLEOTIDE SEQUENCE [LARGE SCALE GENOMIC DNA]</scope>
    <source>
        <strain evidence="1 2">TC 32-1</strain>
    </source>
</reference>
<dbReference type="InParanoid" id="W4K2I8"/>
<dbReference type="RefSeq" id="XP_009548551.1">
    <property type="nucleotide sequence ID" value="XM_009550256.1"/>
</dbReference>
<dbReference type="HOGENOM" id="CLU_1731694_0_0_1"/>
<name>W4K2I8_HETIT</name>
<protein>
    <recommendedName>
        <fullName evidence="3">CMP/dCMP-type deaminase domain-containing protein</fullName>
    </recommendedName>
</protein>
<evidence type="ECO:0000313" key="1">
    <source>
        <dbReference type="EMBL" id="ETW80027.1"/>
    </source>
</evidence>